<feature type="compositionally biased region" description="Low complexity" evidence="1">
    <location>
        <begin position="10"/>
        <end position="22"/>
    </location>
</feature>
<evidence type="ECO:0000313" key="3">
    <source>
        <dbReference type="Proteomes" id="UP000268093"/>
    </source>
</evidence>
<dbReference type="EMBL" id="RBNI01011043">
    <property type="protein sequence ID" value="RUP43422.1"/>
    <property type="molecule type" value="Genomic_DNA"/>
</dbReference>
<protein>
    <submittedName>
        <fullName evidence="2">Uncharacterized protein</fullName>
    </submittedName>
</protein>
<dbReference type="AlphaFoldDB" id="A0A433CXV4"/>
<dbReference type="Proteomes" id="UP000268093">
    <property type="component" value="Unassembled WGS sequence"/>
</dbReference>
<evidence type="ECO:0000256" key="1">
    <source>
        <dbReference type="SAM" id="MobiDB-lite"/>
    </source>
</evidence>
<dbReference type="Gene3D" id="3.30.450.20">
    <property type="entry name" value="PAS domain"/>
    <property type="match status" value="1"/>
</dbReference>
<name>A0A433CXV4_9FUNG</name>
<feature type="compositionally biased region" description="Polar residues" evidence="1">
    <location>
        <begin position="39"/>
        <end position="48"/>
    </location>
</feature>
<feature type="region of interest" description="Disordered" evidence="1">
    <location>
        <begin position="1"/>
        <end position="58"/>
    </location>
</feature>
<evidence type="ECO:0000313" key="2">
    <source>
        <dbReference type="EMBL" id="RUP43422.1"/>
    </source>
</evidence>
<dbReference type="OrthoDB" id="60033at2759"/>
<sequence length="259" mass="28371">MRDNSNSHNTATMHSATTTQTMHPHHASSRRPHHLAPNGSPSNSFHTKTPSHHTKPVLPPWLHMPEAIVMLEPGGRIALIVSPNTSAFNPSLIGTSMYDIINESERHALRDAMDEATRTKLPADRTAISSCDAPAGEVSQWIAYKVHPIVQHIGHGNVKVDHEAVVTKYMVTRIDITESRVMDAIKLAGSNLSQSLSKTTSLNEVLWQMIKTIEDMRPGIACVVWILDPTTHNLQLGAAPSFSNNFIEALPTEGFPAGH</sequence>
<feature type="compositionally biased region" description="Basic residues" evidence="1">
    <location>
        <begin position="23"/>
        <end position="34"/>
    </location>
</feature>
<keyword evidence="3" id="KW-1185">Reference proteome</keyword>
<proteinExistence type="predicted"/>
<accession>A0A433CXV4</accession>
<gene>
    <name evidence="2" type="ORF">BC936DRAFT_137202</name>
</gene>
<comment type="caution">
    <text evidence="2">The sequence shown here is derived from an EMBL/GenBank/DDBJ whole genome shotgun (WGS) entry which is preliminary data.</text>
</comment>
<reference evidence="2 3" key="1">
    <citation type="journal article" date="2018" name="New Phytol.">
        <title>Phylogenomics of Endogonaceae and evolution of mycorrhizas within Mucoromycota.</title>
        <authorList>
            <person name="Chang Y."/>
            <person name="Desiro A."/>
            <person name="Na H."/>
            <person name="Sandor L."/>
            <person name="Lipzen A."/>
            <person name="Clum A."/>
            <person name="Barry K."/>
            <person name="Grigoriev I.V."/>
            <person name="Martin F.M."/>
            <person name="Stajich J.E."/>
            <person name="Smith M.E."/>
            <person name="Bonito G."/>
            <person name="Spatafora J.W."/>
        </authorList>
    </citation>
    <scope>NUCLEOTIDE SEQUENCE [LARGE SCALE GENOMIC DNA]</scope>
    <source>
        <strain evidence="2 3">GMNB39</strain>
    </source>
</reference>
<organism evidence="2 3">
    <name type="scientific">Jimgerdemannia flammicorona</name>
    <dbReference type="NCBI Taxonomy" id="994334"/>
    <lineage>
        <taxon>Eukaryota</taxon>
        <taxon>Fungi</taxon>
        <taxon>Fungi incertae sedis</taxon>
        <taxon>Mucoromycota</taxon>
        <taxon>Mucoromycotina</taxon>
        <taxon>Endogonomycetes</taxon>
        <taxon>Endogonales</taxon>
        <taxon>Endogonaceae</taxon>
        <taxon>Jimgerdemannia</taxon>
    </lineage>
</organism>